<dbReference type="Proteomes" id="UP000229390">
    <property type="component" value="Unassembled WGS sequence"/>
</dbReference>
<dbReference type="InterPro" id="IPR012657">
    <property type="entry name" value="23S_rRNA-intervening_sequence"/>
</dbReference>
<accession>A0A2M6T0J4</accession>
<dbReference type="InterPro" id="IPR036583">
    <property type="entry name" value="23S_rRNA_IVS_sf"/>
</dbReference>
<protein>
    <submittedName>
        <fullName evidence="1">Four helix bundle protein</fullName>
    </submittedName>
</protein>
<proteinExistence type="predicted"/>
<dbReference type="EMBL" id="PEYE01000027">
    <property type="protein sequence ID" value="PIS38850.1"/>
    <property type="molecule type" value="Genomic_DNA"/>
</dbReference>
<dbReference type="PANTHER" id="PTHR38471:SF2">
    <property type="entry name" value="FOUR HELIX BUNDLE PROTEIN"/>
    <property type="match status" value="1"/>
</dbReference>
<organism evidence="1 2">
    <name type="scientific">Candidatus Nealsonbacteria bacterium CG08_land_8_20_14_0_20_43_11</name>
    <dbReference type="NCBI Taxonomy" id="1974706"/>
    <lineage>
        <taxon>Bacteria</taxon>
        <taxon>Candidatus Nealsoniibacteriota</taxon>
    </lineage>
</organism>
<dbReference type="NCBIfam" id="TIGR02436">
    <property type="entry name" value="four helix bundle protein"/>
    <property type="match status" value="1"/>
</dbReference>
<reference evidence="2" key="1">
    <citation type="submission" date="2017-09" db="EMBL/GenBank/DDBJ databases">
        <title>Depth-based differentiation of microbial function through sediment-hosted aquifers and enrichment of novel symbionts in the deep terrestrial subsurface.</title>
        <authorList>
            <person name="Probst A.J."/>
            <person name="Ladd B."/>
            <person name="Jarett J.K."/>
            <person name="Geller-Mcgrath D.E."/>
            <person name="Sieber C.M.K."/>
            <person name="Emerson J.B."/>
            <person name="Anantharaman K."/>
            <person name="Thomas B.C."/>
            <person name="Malmstrom R."/>
            <person name="Stieglmeier M."/>
            <person name="Klingl A."/>
            <person name="Woyke T."/>
            <person name="Ryan C.M."/>
            <person name="Banfield J.F."/>
        </authorList>
    </citation>
    <scope>NUCLEOTIDE SEQUENCE [LARGE SCALE GENOMIC DNA]</scope>
</reference>
<dbReference type="SUPFAM" id="SSF158446">
    <property type="entry name" value="IVS-encoded protein-like"/>
    <property type="match status" value="1"/>
</dbReference>
<evidence type="ECO:0000313" key="2">
    <source>
        <dbReference type="Proteomes" id="UP000229390"/>
    </source>
</evidence>
<dbReference type="PANTHER" id="PTHR38471">
    <property type="entry name" value="FOUR HELIX BUNDLE PROTEIN"/>
    <property type="match status" value="1"/>
</dbReference>
<gene>
    <name evidence="1" type="ORF">COT34_01550</name>
</gene>
<name>A0A2M6T0J4_9BACT</name>
<dbReference type="PIRSF" id="PIRSF035652">
    <property type="entry name" value="CHP02436"/>
    <property type="match status" value="1"/>
</dbReference>
<evidence type="ECO:0000313" key="1">
    <source>
        <dbReference type="EMBL" id="PIS38850.1"/>
    </source>
</evidence>
<dbReference type="Gene3D" id="1.20.1440.60">
    <property type="entry name" value="23S rRNA-intervening sequence"/>
    <property type="match status" value="1"/>
</dbReference>
<sequence length="122" mass="13686">MTVQNLKPKLKQRAYIYALEIIRFVDSPPREQSSKIIAVQLLRSATSIGANIIEAQASSTKKDFTNFFRYALKSANECKFWLGLLRDSGKANREKADNLLKETIELANILGASILTLKGKKL</sequence>
<comment type="caution">
    <text evidence="1">The sequence shown here is derived from an EMBL/GenBank/DDBJ whole genome shotgun (WGS) entry which is preliminary data.</text>
</comment>
<dbReference type="Pfam" id="PF05635">
    <property type="entry name" value="23S_rRNA_IVP"/>
    <property type="match status" value="1"/>
</dbReference>
<dbReference type="AlphaFoldDB" id="A0A2M6T0J4"/>